<feature type="transmembrane region" description="Helical" evidence="7">
    <location>
        <begin position="27"/>
        <end position="53"/>
    </location>
</feature>
<proteinExistence type="inferred from homology"/>
<comment type="similarity">
    <text evidence="2">Belongs to the polysaccharide synthase family.</text>
</comment>
<evidence type="ECO:0000313" key="9">
    <source>
        <dbReference type="Proteomes" id="UP000320421"/>
    </source>
</evidence>
<feature type="transmembrane region" description="Helical" evidence="7">
    <location>
        <begin position="260"/>
        <end position="279"/>
    </location>
</feature>
<gene>
    <name evidence="8" type="ORF">HG66A1_06060</name>
</gene>
<evidence type="ECO:0000256" key="2">
    <source>
        <dbReference type="ARBA" id="ARBA00007430"/>
    </source>
</evidence>
<keyword evidence="6 7" id="KW-0472">Membrane</keyword>
<keyword evidence="5 7" id="KW-1133">Transmembrane helix</keyword>
<feature type="transmembrane region" description="Helical" evidence="7">
    <location>
        <begin position="153"/>
        <end position="175"/>
    </location>
</feature>
<evidence type="ECO:0000256" key="4">
    <source>
        <dbReference type="ARBA" id="ARBA00022692"/>
    </source>
</evidence>
<evidence type="ECO:0000313" key="8">
    <source>
        <dbReference type="EMBL" id="QDT18844.1"/>
    </source>
</evidence>
<dbReference type="AlphaFoldDB" id="A0A517PHJ9"/>
<feature type="transmembrane region" description="Helical" evidence="7">
    <location>
        <begin position="59"/>
        <end position="85"/>
    </location>
</feature>
<evidence type="ECO:0008006" key="10">
    <source>
        <dbReference type="Google" id="ProtNLM"/>
    </source>
</evidence>
<evidence type="ECO:0000256" key="7">
    <source>
        <dbReference type="SAM" id="Phobius"/>
    </source>
</evidence>
<accession>A0A517PHJ9</accession>
<dbReference type="PANTHER" id="PTHR30250:SF10">
    <property type="entry name" value="LIPOPOLYSACCHARIDE BIOSYNTHESIS PROTEIN WZXC"/>
    <property type="match status" value="1"/>
</dbReference>
<evidence type="ECO:0000256" key="5">
    <source>
        <dbReference type="ARBA" id="ARBA00022989"/>
    </source>
</evidence>
<feature type="transmembrane region" description="Helical" evidence="7">
    <location>
        <begin position="444"/>
        <end position="466"/>
    </location>
</feature>
<evidence type="ECO:0000256" key="1">
    <source>
        <dbReference type="ARBA" id="ARBA00004651"/>
    </source>
</evidence>
<dbReference type="Proteomes" id="UP000320421">
    <property type="component" value="Chromosome"/>
</dbReference>
<keyword evidence="9" id="KW-1185">Reference proteome</keyword>
<feature type="transmembrane region" description="Helical" evidence="7">
    <location>
        <begin position="119"/>
        <end position="141"/>
    </location>
</feature>
<keyword evidence="4 7" id="KW-0812">Transmembrane</keyword>
<evidence type="ECO:0000256" key="3">
    <source>
        <dbReference type="ARBA" id="ARBA00022475"/>
    </source>
</evidence>
<keyword evidence="3" id="KW-1003">Cell membrane</keyword>
<dbReference type="GO" id="GO:0005886">
    <property type="term" value="C:plasma membrane"/>
    <property type="evidence" value="ECO:0007669"/>
    <property type="project" value="UniProtKB-SubCell"/>
</dbReference>
<dbReference type="PANTHER" id="PTHR30250">
    <property type="entry name" value="PST FAMILY PREDICTED COLANIC ACID TRANSPORTER"/>
    <property type="match status" value="1"/>
</dbReference>
<name>A0A517PHJ9_9PLAN</name>
<feature type="transmembrane region" description="Helical" evidence="7">
    <location>
        <begin position="330"/>
        <end position="356"/>
    </location>
</feature>
<dbReference type="OrthoDB" id="8562875at2"/>
<feature type="transmembrane region" description="Helical" evidence="7">
    <location>
        <begin position="291"/>
        <end position="309"/>
    </location>
</feature>
<dbReference type="RefSeq" id="WP_145180684.1">
    <property type="nucleotide sequence ID" value="NZ_CP036266.1"/>
</dbReference>
<dbReference type="EMBL" id="CP036266">
    <property type="protein sequence ID" value="QDT18844.1"/>
    <property type="molecule type" value="Genomic_DNA"/>
</dbReference>
<comment type="subcellular location">
    <subcellularLocation>
        <location evidence="1">Cell membrane</location>
        <topology evidence="1">Multi-pass membrane protein</topology>
    </subcellularLocation>
</comment>
<evidence type="ECO:0000256" key="6">
    <source>
        <dbReference type="ARBA" id="ARBA00023136"/>
    </source>
</evidence>
<protein>
    <recommendedName>
        <fullName evidence="10">Polysaccharide biosynthesis protein</fullName>
    </recommendedName>
</protein>
<dbReference type="InterPro" id="IPR050833">
    <property type="entry name" value="Poly_Biosynth_Transport"/>
</dbReference>
<organism evidence="8 9">
    <name type="scientific">Gimesia chilikensis</name>
    <dbReference type="NCBI Taxonomy" id="2605989"/>
    <lineage>
        <taxon>Bacteria</taxon>
        <taxon>Pseudomonadati</taxon>
        <taxon>Planctomycetota</taxon>
        <taxon>Planctomycetia</taxon>
        <taxon>Planctomycetales</taxon>
        <taxon>Planctomycetaceae</taxon>
        <taxon>Gimesia</taxon>
    </lineage>
</organism>
<reference evidence="8 9" key="1">
    <citation type="submission" date="2019-02" db="EMBL/GenBank/DDBJ databases">
        <title>Deep-cultivation of Planctomycetes and their phenomic and genomic characterization uncovers novel biology.</title>
        <authorList>
            <person name="Wiegand S."/>
            <person name="Jogler M."/>
            <person name="Boedeker C."/>
            <person name="Pinto D."/>
            <person name="Vollmers J."/>
            <person name="Rivas-Marin E."/>
            <person name="Kohn T."/>
            <person name="Peeters S.H."/>
            <person name="Heuer A."/>
            <person name="Rast P."/>
            <person name="Oberbeckmann S."/>
            <person name="Bunk B."/>
            <person name="Jeske O."/>
            <person name="Meyerdierks A."/>
            <person name="Storesund J.E."/>
            <person name="Kallscheuer N."/>
            <person name="Luecker S."/>
            <person name="Lage O.M."/>
            <person name="Pohl T."/>
            <person name="Merkel B.J."/>
            <person name="Hornburger P."/>
            <person name="Mueller R.-W."/>
            <person name="Bruemmer F."/>
            <person name="Labrenz M."/>
            <person name="Spormann A.M."/>
            <person name="Op den Camp H."/>
            <person name="Overmann J."/>
            <person name="Amann R."/>
            <person name="Jetten M.S.M."/>
            <person name="Mascher T."/>
            <person name="Medema M.H."/>
            <person name="Devos D.P."/>
            <person name="Kaster A.-K."/>
            <person name="Ovreas L."/>
            <person name="Rohde M."/>
            <person name="Galperin M.Y."/>
            <person name="Jogler C."/>
        </authorList>
    </citation>
    <scope>NUCLEOTIDE SEQUENCE [LARGE SCALE GENOMIC DNA]</scope>
    <source>
        <strain evidence="8 9">HG66A1</strain>
    </source>
</reference>
<feature type="transmembrane region" description="Helical" evidence="7">
    <location>
        <begin position="385"/>
        <end position="407"/>
    </location>
</feature>
<sequence>MSEQREPQPQQRSWPRRLLNRMEVNRAVFYALVSRGWQFVSGPVTMLLIVAFFSSELQGYYYTFGALVALQTFVEMGMQVVTLYLTSHEWSKLEIDEQGYLIGEEEALSRMRSLAALVLKWYSIAGLTFVGGIGIAGYWFFQSQPADGVDWQSPWYCIVGLTALTLVATPCLTLLDGCDQVSVTNRYRAFQSVTATLVVWIAISSGAGLWTSVAICAVRLFWELWLIGVRYRRFFASLLPARSGPGVSWSEEVWPLHWKLAIQAMATYFTSSFVIPLMFEYQGPEVAGQLGLTWTALMTLQMAAYSWMLSRAPLFGSLVAQNNLQEFKRVFWRLFQVSTQVLIAGGTLFCLIVWILQLLQGTELPESWSVLQPLWDLVHKLQRRILPLFPTVLLALALIPIHIAQCVMAYIRPFKQEPFLFLNTGSQLVTGGLVWYLGKTYGPVGAGWGFLLTGLLLTIPGFLFILKRFTQKQL</sequence>